<keyword evidence="2" id="KW-0378">Hydrolase</keyword>
<reference evidence="5 6" key="1">
    <citation type="submission" date="2015-01" db="EMBL/GenBank/DDBJ databases">
        <title>Genome sequence of Mycobacterium llatzerense and Mycobacterium immunogenum recovered from brain abscess.</title>
        <authorList>
            <person name="Greninger A.L."/>
            <person name="Langelier C."/>
            <person name="Cunningham G."/>
            <person name="Chiu C.Y."/>
            <person name="Miller S."/>
        </authorList>
    </citation>
    <scope>NUCLEOTIDE SEQUENCE [LARGE SCALE GENOMIC DNA]</scope>
    <source>
        <strain evidence="5 6">CLUC14</strain>
    </source>
</reference>
<organism evidence="5 6">
    <name type="scientific">Mycolicibacterium llatzerense</name>
    <dbReference type="NCBI Taxonomy" id="280871"/>
    <lineage>
        <taxon>Bacteria</taxon>
        <taxon>Bacillati</taxon>
        <taxon>Actinomycetota</taxon>
        <taxon>Actinomycetes</taxon>
        <taxon>Mycobacteriales</taxon>
        <taxon>Mycobacteriaceae</taxon>
        <taxon>Mycolicibacterium</taxon>
    </lineage>
</organism>
<evidence type="ECO:0000259" key="3">
    <source>
        <dbReference type="Pfam" id="PF13622"/>
    </source>
</evidence>
<dbReference type="PANTHER" id="PTHR11066">
    <property type="entry name" value="ACYL-COA THIOESTERASE"/>
    <property type="match status" value="1"/>
</dbReference>
<dbReference type="InterPro" id="IPR003703">
    <property type="entry name" value="Acyl_CoA_thio"/>
</dbReference>
<dbReference type="Proteomes" id="UP000032221">
    <property type="component" value="Unassembled WGS sequence"/>
</dbReference>
<dbReference type="InterPro" id="IPR049449">
    <property type="entry name" value="TesB_ACOT8-like_N"/>
</dbReference>
<evidence type="ECO:0000313" key="5">
    <source>
        <dbReference type="EMBL" id="KIU15502.1"/>
    </source>
</evidence>
<comment type="similarity">
    <text evidence="1">Belongs to the C/M/P thioester hydrolase family.</text>
</comment>
<feature type="domain" description="Acyl-CoA thioesterase-like C-terminal" evidence="4">
    <location>
        <begin position="154"/>
        <end position="263"/>
    </location>
</feature>
<dbReference type="InterPro" id="IPR029069">
    <property type="entry name" value="HotDog_dom_sf"/>
</dbReference>
<dbReference type="Pfam" id="PF13622">
    <property type="entry name" value="4HBT_3"/>
    <property type="match status" value="1"/>
</dbReference>
<dbReference type="EMBL" id="JXST01000026">
    <property type="protein sequence ID" value="KIU15502.1"/>
    <property type="molecule type" value="Genomic_DNA"/>
</dbReference>
<evidence type="ECO:0000256" key="1">
    <source>
        <dbReference type="ARBA" id="ARBA00006538"/>
    </source>
</evidence>
<name>A0A0D1LBC5_9MYCO</name>
<dbReference type="OrthoDB" id="4616617at2"/>
<dbReference type="RefSeq" id="WP_043986758.1">
    <property type="nucleotide sequence ID" value="NZ_JXST01000026.1"/>
</dbReference>
<dbReference type="InterPro" id="IPR042171">
    <property type="entry name" value="Acyl-CoA_hotdog"/>
</dbReference>
<evidence type="ECO:0000313" key="6">
    <source>
        <dbReference type="Proteomes" id="UP000032221"/>
    </source>
</evidence>
<dbReference type="CDD" id="cd03445">
    <property type="entry name" value="Thioesterase_II_repeat2"/>
    <property type="match status" value="1"/>
</dbReference>
<dbReference type="GO" id="GO:0009062">
    <property type="term" value="P:fatty acid catabolic process"/>
    <property type="evidence" value="ECO:0007669"/>
    <property type="project" value="TreeGrafter"/>
</dbReference>
<sequence>MTVLPGLLVVSPGDGADAWVGEAGGPEGKRAFGGLLMAQSLSAACQTVNPDMRPTAMHLQYLRGGEAGAATDYAVARVYDGRTAASRRIEACQAGRLLTVATVSFSVDLAGPEHDESGTLPDDPELLPVTGPPGPAPAVPLDELDIRIVDDRSSGEFVRRMWWRATVPMPPEQLSHMMIACYVTDLYGIDPALQVHGHSMQARTHRSGTTDFSIWFHHPIRADRWNLFESRSPATGRGRGVITGTLVGADGTRVATLVQEGLIADR</sequence>
<dbReference type="SUPFAM" id="SSF54637">
    <property type="entry name" value="Thioesterase/thiol ester dehydrase-isomerase"/>
    <property type="match status" value="2"/>
</dbReference>
<dbReference type="AlphaFoldDB" id="A0A0D1LBC5"/>
<proteinExistence type="inferred from homology"/>
<protein>
    <submittedName>
        <fullName evidence="5">Acyl-CoA thioesterase</fullName>
    </submittedName>
</protein>
<feature type="domain" description="Acyl-CoA thioesterase-like N-terminal HotDog" evidence="3">
    <location>
        <begin position="27"/>
        <end position="105"/>
    </location>
</feature>
<dbReference type="GO" id="GO:0047617">
    <property type="term" value="F:fatty acyl-CoA hydrolase activity"/>
    <property type="evidence" value="ECO:0007669"/>
    <property type="project" value="InterPro"/>
</dbReference>
<dbReference type="Gene3D" id="2.40.160.210">
    <property type="entry name" value="Acyl-CoA thioesterase, double hotdog domain"/>
    <property type="match status" value="1"/>
</dbReference>
<gene>
    <name evidence="5" type="ORF">TL10_18440</name>
</gene>
<dbReference type="STRING" id="280871.TL10_18440"/>
<evidence type="ECO:0000259" key="4">
    <source>
        <dbReference type="Pfam" id="PF20789"/>
    </source>
</evidence>
<dbReference type="PATRIC" id="fig|280871.6.peg.3816"/>
<accession>A0A0D1LBC5</accession>
<dbReference type="PANTHER" id="PTHR11066:SF34">
    <property type="entry name" value="ACYL-COENZYME A THIOESTERASE 8"/>
    <property type="match status" value="1"/>
</dbReference>
<evidence type="ECO:0000256" key="2">
    <source>
        <dbReference type="ARBA" id="ARBA00022801"/>
    </source>
</evidence>
<comment type="caution">
    <text evidence="5">The sequence shown here is derived from an EMBL/GenBank/DDBJ whole genome shotgun (WGS) entry which is preliminary data.</text>
</comment>
<keyword evidence="6" id="KW-1185">Reference proteome</keyword>
<dbReference type="Pfam" id="PF20789">
    <property type="entry name" value="4HBT_3C"/>
    <property type="match status" value="1"/>
</dbReference>
<dbReference type="GO" id="GO:0006637">
    <property type="term" value="P:acyl-CoA metabolic process"/>
    <property type="evidence" value="ECO:0007669"/>
    <property type="project" value="InterPro"/>
</dbReference>
<dbReference type="InterPro" id="IPR049450">
    <property type="entry name" value="ACOT8-like_C"/>
</dbReference>
<dbReference type="CDD" id="cd03444">
    <property type="entry name" value="Thioesterase_II_repeat1"/>
    <property type="match status" value="1"/>
</dbReference>